<organism evidence="14 15">
    <name type="scientific">Conger conger</name>
    <name type="common">Conger eel</name>
    <name type="synonym">Muraena conger</name>
    <dbReference type="NCBI Taxonomy" id="82655"/>
    <lineage>
        <taxon>Eukaryota</taxon>
        <taxon>Metazoa</taxon>
        <taxon>Chordata</taxon>
        <taxon>Craniata</taxon>
        <taxon>Vertebrata</taxon>
        <taxon>Euteleostomi</taxon>
        <taxon>Actinopterygii</taxon>
        <taxon>Neopterygii</taxon>
        <taxon>Teleostei</taxon>
        <taxon>Anguilliformes</taxon>
        <taxon>Congridae</taxon>
        <taxon>Conger</taxon>
    </lineage>
</organism>
<feature type="domain" description="TMEM131L fourth Ig-like" evidence="12">
    <location>
        <begin position="819"/>
        <end position="955"/>
    </location>
</feature>
<dbReference type="GO" id="GO:0016020">
    <property type="term" value="C:membrane"/>
    <property type="evidence" value="ECO:0007669"/>
    <property type="project" value="UniProtKB-SubCell"/>
</dbReference>
<comment type="similarity">
    <text evidence="2">Belongs to the TMEM131 family.</text>
</comment>
<dbReference type="EMBL" id="JAFJMO010000015">
    <property type="protein sequence ID" value="KAJ8256200.1"/>
    <property type="molecule type" value="Genomic_DNA"/>
</dbReference>
<dbReference type="InterPro" id="IPR055435">
    <property type="entry name" value="Ig_TMEM131L_3"/>
</dbReference>
<evidence type="ECO:0000256" key="1">
    <source>
        <dbReference type="ARBA" id="ARBA00004479"/>
    </source>
</evidence>
<feature type="region of interest" description="Disordered" evidence="7">
    <location>
        <begin position="1170"/>
        <end position="1207"/>
    </location>
</feature>
<sequence length="1207" mass="134618">MASRGRTHTFSYLSMGTKATCLGVVRLLFIAFSHVVQANKQAFIQSDTILEVLHFGEGGLLQTESDIGLSSYHQKSASLHRGNCRPIRFEPPMLDFHEQPVGMPKMEKVYLHNPSSEEKIILISISATTAHFHASFFQNGVIPPGGNTSFDVVFLARVVGNVENTLFINTSDHGVFTYQVFGVGIPNPYRLRPFIGARIPVNSSFSPLINIHNPHSEPLQVVEMYSSGGDLHLELLTGQQGGTRKLWEIPPFETKGVMRASFSSRDADNHTAYLRIKTNASSEDEFIILPVEVEVTKTPGIYSSIEMLDFGTLRSQDRPKQLNLHLLNSGTKDVQITSVRSTPPNEAIKIDYTSVTLKAGENNYTKVASISFDASKARRPSQFSGKITVKAREKTYSKLEIPYQAEVLEGYLGVFLPRYLRPRPCSELSLLGQHSQLTCITSGPVFLTNTFSFDWLPDEAKTMFIIQNFSQPVLIPPRESRYIFSLHFQPSRPSLHIDSNILLVTNASKFHLPIRAYTGFLEPFALPPSLSQHFLDFSVLSATDSASHMFVVVNSNPIELEIKSWLVTGDSLSVELIRSERGNRTTVLSRVRELQNATASDHTSVILASGYSAVFRVTLVARGLEGAYDGAVHLRTDYEILTIPVKAVVAVGTLESSPKHIILPPSFPGKSVHQGFSITSSFYQTVKLLQIRALTEDVRFYYRRLRNSKDQLEPRRKSKVANIYFDSSLQCGDHCYVGLPFVLKSESKPHGLLMQEDMWDSDVDLHQTLLKRWKELKESSGQEVEALFEVNTDLQKNVQAKISARMTWPSIINSSRQILFPLTNTNSSSEKQVVLENPADVPVYVQLLPVALYPNPSSFAERVFDRDRLCGRTFNINTNTLEFQVHKNQTSPNKKGPGFTEGTTRPFVYNVLLLPGEAKSFTVKFTPVSNRTVTSLLIVRNNLTVVDYVVVRGQGTTESLKVAGKSAGPGSSLRFKMTESLLKDCTEKLKLKEPNFTLRRTFKVENTGQLPIHIRSTEISGHACEGHGFKVLNCQEFALKPNASKDIVILFTPDFTASRVIRELKLVTAGGSEFVFVLNASLPYHMLATCAEALPRPSWELELYIIISLIMSSMFLLVIVTAYLEAQGIWEPFKRRLSFEASNAPMETGRPFDLREIVRIQSDSNLNEYGETNHASSRGVYSSGSSSSSRAGGRQCAPSPTRTAWRA</sequence>
<evidence type="ECO:0000313" key="15">
    <source>
        <dbReference type="Proteomes" id="UP001152803"/>
    </source>
</evidence>
<evidence type="ECO:0000259" key="10">
    <source>
        <dbReference type="Pfam" id="PF24495"/>
    </source>
</evidence>
<evidence type="ECO:0000259" key="13">
    <source>
        <dbReference type="Pfam" id="PF24501"/>
    </source>
</evidence>
<dbReference type="InterPro" id="IPR039877">
    <property type="entry name" value="TMEM131-like"/>
</dbReference>
<comment type="caution">
    <text evidence="14">The sequence shown here is derived from an EMBL/GenBank/DDBJ whole genome shotgun (WGS) entry which is preliminary data.</text>
</comment>
<evidence type="ECO:0000256" key="5">
    <source>
        <dbReference type="ARBA" id="ARBA00022989"/>
    </source>
</evidence>
<evidence type="ECO:0008006" key="16">
    <source>
        <dbReference type="Google" id="ProtNLM"/>
    </source>
</evidence>
<keyword evidence="4" id="KW-0732">Signal</keyword>
<evidence type="ECO:0000256" key="3">
    <source>
        <dbReference type="ARBA" id="ARBA00022692"/>
    </source>
</evidence>
<proteinExistence type="inferred from homology"/>
<feature type="domain" description="TMEM131L fifth Ig-like" evidence="13">
    <location>
        <begin position="1006"/>
        <end position="1070"/>
    </location>
</feature>
<dbReference type="AlphaFoldDB" id="A0A9Q1D270"/>
<evidence type="ECO:0000256" key="4">
    <source>
        <dbReference type="ARBA" id="ARBA00022729"/>
    </source>
</evidence>
<feature type="domain" description="TMEM131 second Ig-like" evidence="10">
    <location>
        <begin position="188"/>
        <end position="277"/>
    </location>
</feature>
<keyword evidence="6 8" id="KW-0472">Membrane</keyword>
<evidence type="ECO:0000256" key="7">
    <source>
        <dbReference type="SAM" id="MobiDB-lite"/>
    </source>
</evidence>
<dbReference type="Pfam" id="PF24501">
    <property type="entry name" value="Ig_TMEM131L_5"/>
    <property type="match status" value="1"/>
</dbReference>
<evidence type="ECO:0000259" key="12">
    <source>
        <dbReference type="Pfam" id="PF24499"/>
    </source>
</evidence>
<dbReference type="PANTHER" id="PTHR22050:SF1">
    <property type="entry name" value="TRANSMEMBRANE PROTEIN 131"/>
    <property type="match status" value="1"/>
</dbReference>
<keyword evidence="3 8" id="KW-0812">Transmembrane</keyword>
<dbReference type="Gene3D" id="2.60.40.10">
    <property type="entry name" value="Immunoglobulins"/>
    <property type="match status" value="3"/>
</dbReference>
<dbReference type="Pfam" id="PF24498">
    <property type="entry name" value="Ig_TMEM131L_3"/>
    <property type="match status" value="1"/>
</dbReference>
<dbReference type="InterPro" id="IPR056311">
    <property type="entry name" value="TMEM131_Ig_2"/>
</dbReference>
<dbReference type="Proteomes" id="UP001152803">
    <property type="component" value="Unassembled WGS sequence"/>
</dbReference>
<evidence type="ECO:0000256" key="6">
    <source>
        <dbReference type="ARBA" id="ARBA00023136"/>
    </source>
</evidence>
<evidence type="ECO:0000259" key="11">
    <source>
        <dbReference type="Pfam" id="PF24498"/>
    </source>
</evidence>
<feature type="transmembrane region" description="Helical" evidence="8">
    <location>
        <begin position="1103"/>
        <end position="1126"/>
    </location>
</feature>
<accession>A0A9Q1D270</accession>
<feature type="domain" description="Transmembrane protein 131-like N-terminal" evidence="9">
    <location>
        <begin position="88"/>
        <end position="170"/>
    </location>
</feature>
<dbReference type="InterPro" id="IPR055437">
    <property type="entry name" value="TMEM131L_Ig_5"/>
</dbReference>
<dbReference type="InterPro" id="IPR013783">
    <property type="entry name" value="Ig-like_fold"/>
</dbReference>
<reference evidence="14" key="1">
    <citation type="journal article" date="2023" name="Science">
        <title>Genome structures resolve the early diversification of teleost fishes.</title>
        <authorList>
            <person name="Parey E."/>
            <person name="Louis A."/>
            <person name="Montfort J."/>
            <person name="Bouchez O."/>
            <person name="Roques C."/>
            <person name="Iampietro C."/>
            <person name="Lluch J."/>
            <person name="Castinel A."/>
            <person name="Donnadieu C."/>
            <person name="Desvignes T."/>
            <person name="Floi Bucao C."/>
            <person name="Jouanno E."/>
            <person name="Wen M."/>
            <person name="Mejri S."/>
            <person name="Dirks R."/>
            <person name="Jansen H."/>
            <person name="Henkel C."/>
            <person name="Chen W.J."/>
            <person name="Zahm M."/>
            <person name="Cabau C."/>
            <person name="Klopp C."/>
            <person name="Thompson A.W."/>
            <person name="Robinson-Rechavi M."/>
            <person name="Braasch I."/>
            <person name="Lecointre G."/>
            <person name="Bobe J."/>
            <person name="Postlethwait J.H."/>
            <person name="Berthelot C."/>
            <person name="Roest Crollius H."/>
            <person name="Guiguen Y."/>
        </authorList>
    </citation>
    <scope>NUCLEOTIDE SEQUENCE</scope>
    <source>
        <strain evidence="14">Concon-B</strain>
    </source>
</reference>
<evidence type="ECO:0000313" key="14">
    <source>
        <dbReference type="EMBL" id="KAJ8256200.1"/>
    </source>
</evidence>
<comment type="subcellular location">
    <subcellularLocation>
        <location evidence="1">Membrane</location>
        <topology evidence="1">Single-pass type I membrane protein</topology>
    </subcellularLocation>
</comment>
<keyword evidence="15" id="KW-1185">Reference proteome</keyword>
<feature type="compositionally biased region" description="Low complexity" evidence="7">
    <location>
        <begin position="1176"/>
        <end position="1194"/>
    </location>
</feature>
<evidence type="ECO:0000259" key="9">
    <source>
        <dbReference type="Pfam" id="PF12371"/>
    </source>
</evidence>
<dbReference type="Pfam" id="PF24499">
    <property type="entry name" value="Ig_TMEM131L_4"/>
    <property type="match status" value="1"/>
</dbReference>
<keyword evidence="5 8" id="KW-1133">Transmembrane helix</keyword>
<dbReference type="Pfam" id="PF12371">
    <property type="entry name" value="TMEM131_like_N"/>
    <property type="match status" value="1"/>
</dbReference>
<evidence type="ECO:0000256" key="8">
    <source>
        <dbReference type="SAM" id="Phobius"/>
    </source>
</evidence>
<feature type="compositionally biased region" description="Polar residues" evidence="7">
    <location>
        <begin position="1198"/>
        <end position="1207"/>
    </location>
</feature>
<dbReference type="InterPro" id="IPR055436">
    <property type="entry name" value="Ig_TMEM131L_4"/>
</dbReference>
<name>A0A9Q1D270_CONCO</name>
<protein>
    <recommendedName>
        <fullName evidence="16">Transmembrane protein 131</fullName>
    </recommendedName>
</protein>
<dbReference type="OrthoDB" id="8922782at2759"/>
<evidence type="ECO:0000256" key="2">
    <source>
        <dbReference type="ARBA" id="ARBA00006682"/>
    </source>
</evidence>
<feature type="domain" description="TMEM131L third Ig-like" evidence="11">
    <location>
        <begin position="444"/>
        <end position="518"/>
    </location>
</feature>
<gene>
    <name evidence="14" type="ORF">COCON_G00200640</name>
</gene>
<dbReference type="PANTHER" id="PTHR22050">
    <property type="entry name" value="RW1 PROTEIN HOMOLOG"/>
    <property type="match status" value="1"/>
</dbReference>
<dbReference type="Pfam" id="PF24495">
    <property type="entry name" value="Ig_TMEM131_2"/>
    <property type="match status" value="1"/>
</dbReference>
<dbReference type="InterPro" id="IPR022113">
    <property type="entry name" value="TMEM131L_N"/>
</dbReference>